<dbReference type="CDD" id="cd01127">
    <property type="entry name" value="TrwB_TraG_TraD_VirD4"/>
    <property type="match status" value="1"/>
</dbReference>
<reference evidence="1 2" key="1">
    <citation type="submission" date="2017-09" db="EMBL/GenBank/DDBJ databases">
        <title>Large-scale bioinformatics analysis of Bacillus genomes uncovers conserved roles of natural products in bacterial physiology.</title>
        <authorList>
            <consortium name="Agbiome Team Llc"/>
            <person name="Bleich R.M."/>
            <person name="Grubbs K.J."/>
            <person name="Santa Maria K.C."/>
            <person name="Allen S.E."/>
            <person name="Farag S."/>
            <person name="Shank E.A."/>
            <person name="Bowers A."/>
        </authorList>
    </citation>
    <scope>NUCLEOTIDE SEQUENCE [LARGE SCALE GENOMIC DNA]</scope>
    <source>
        <strain evidence="1 2">AFS004017</strain>
    </source>
</reference>
<evidence type="ECO:0000313" key="2">
    <source>
        <dbReference type="Proteomes" id="UP000220045"/>
    </source>
</evidence>
<dbReference type="InterPro" id="IPR027417">
    <property type="entry name" value="P-loop_NTPase"/>
</dbReference>
<organism evidence="1 2">
    <name type="scientific">Bacillus wiedmannii</name>
    <dbReference type="NCBI Taxonomy" id="1890302"/>
    <lineage>
        <taxon>Bacteria</taxon>
        <taxon>Bacillati</taxon>
        <taxon>Bacillota</taxon>
        <taxon>Bacilli</taxon>
        <taxon>Bacillales</taxon>
        <taxon>Bacillaceae</taxon>
        <taxon>Bacillus</taxon>
        <taxon>Bacillus cereus group</taxon>
    </lineage>
</organism>
<dbReference type="Proteomes" id="UP000220045">
    <property type="component" value="Unassembled WGS sequence"/>
</dbReference>
<dbReference type="SUPFAM" id="SSF52540">
    <property type="entry name" value="P-loop containing nucleoside triphosphate hydrolases"/>
    <property type="match status" value="1"/>
</dbReference>
<evidence type="ECO:0000313" key="1">
    <source>
        <dbReference type="EMBL" id="PEI99653.1"/>
    </source>
</evidence>
<dbReference type="Gene3D" id="3.40.50.300">
    <property type="entry name" value="P-loop containing nucleotide triphosphate hydrolases"/>
    <property type="match status" value="1"/>
</dbReference>
<sequence>MHRIPTDKHVFITGQTGTGKSYLAEMYLRGYEYVVKLDTKGEVFERRKKKQPVWEGLKEGRDYTVIENLADIDSVETKKIIYAPTFEEQEQEFYDALMKWVYRRENTILWIDELMEVCPGPFKYPPYLKGLMTRGRSKEAVVWACTQRPSDIPSIVLGNSDHFFVFDQNLPQDRKKLCETTGSAEFMKLPGYRNFWYFQRGWTDPVLATLKVERG</sequence>
<protein>
    <recommendedName>
        <fullName evidence="3">ATP-binding protein</fullName>
    </recommendedName>
</protein>
<dbReference type="PROSITE" id="PS00675">
    <property type="entry name" value="SIGMA54_INTERACT_1"/>
    <property type="match status" value="1"/>
</dbReference>
<gene>
    <name evidence="1" type="ORF">CN684_31200</name>
</gene>
<dbReference type="EMBL" id="NUEL01000085">
    <property type="protein sequence ID" value="PEI99653.1"/>
    <property type="molecule type" value="Genomic_DNA"/>
</dbReference>
<accession>A0A2A7VQT3</accession>
<proteinExistence type="predicted"/>
<dbReference type="RefSeq" id="WP_098096915.1">
    <property type="nucleotide sequence ID" value="NZ_NUEL01000085.1"/>
</dbReference>
<dbReference type="AlphaFoldDB" id="A0A2A7VQT3"/>
<comment type="caution">
    <text evidence="1">The sequence shown here is derived from an EMBL/GenBank/DDBJ whole genome shotgun (WGS) entry which is preliminary data.</text>
</comment>
<dbReference type="InterPro" id="IPR025662">
    <property type="entry name" value="Sigma_54_int_dom_ATP-bd_1"/>
</dbReference>
<evidence type="ECO:0008006" key="3">
    <source>
        <dbReference type="Google" id="ProtNLM"/>
    </source>
</evidence>
<name>A0A2A7VQT3_9BACI</name>